<evidence type="ECO:0008006" key="4">
    <source>
        <dbReference type="Google" id="ProtNLM"/>
    </source>
</evidence>
<protein>
    <recommendedName>
        <fullName evidence="4">Zinc ribbon domain-containing protein</fullName>
    </recommendedName>
</protein>
<dbReference type="Pfam" id="PF19845">
    <property type="entry name" value="DUF6320"/>
    <property type="match status" value="1"/>
</dbReference>
<gene>
    <name evidence="2" type="ORF">IO99_01915</name>
</gene>
<keyword evidence="1" id="KW-1133">Transmembrane helix</keyword>
<evidence type="ECO:0000313" key="2">
    <source>
        <dbReference type="EMBL" id="KEZ88934.1"/>
    </source>
</evidence>
<name>A0A084JJ00_9CLOT</name>
<feature type="transmembrane region" description="Helical" evidence="1">
    <location>
        <begin position="54"/>
        <end position="72"/>
    </location>
</feature>
<accession>A0A084JJ00</accession>
<feature type="transmembrane region" description="Helical" evidence="1">
    <location>
        <begin position="108"/>
        <end position="129"/>
    </location>
</feature>
<feature type="transmembrane region" description="Helical" evidence="1">
    <location>
        <begin position="188"/>
        <end position="209"/>
    </location>
</feature>
<sequence length="223" mass="25444">MKRCRRCQVNILDETHTCPLCRRVLEYDEMNEESTRMYPNVEFDIGKYNKIKRIFLFILTVVSVVLGFINYITYSGVIWSLIAVVGIIYFGVTVTYSIMNNANLASKILVQTIGAGILVVVIDNVTGYIGWSVNYAVPAMILFANLAIVLLMIVNPMNWQSYFMYQIAITIFSFIPLILFWVKLIDRPFLAILTSGISILILIGTIVFGDRSVKNELIRRFNT</sequence>
<dbReference type="Proteomes" id="UP000028542">
    <property type="component" value="Unassembled WGS sequence"/>
</dbReference>
<dbReference type="eggNOG" id="ENOG5031W4P">
    <property type="taxonomic scope" value="Bacteria"/>
</dbReference>
<feature type="transmembrane region" description="Helical" evidence="1">
    <location>
        <begin position="162"/>
        <end position="182"/>
    </location>
</feature>
<dbReference type="AlphaFoldDB" id="A0A084JJ00"/>
<dbReference type="RefSeq" id="WP_035129438.1">
    <property type="nucleotide sequence ID" value="NZ_JPMD01000001.1"/>
</dbReference>
<dbReference type="EMBL" id="JPMD01000001">
    <property type="protein sequence ID" value="KEZ88934.1"/>
    <property type="molecule type" value="Genomic_DNA"/>
</dbReference>
<feature type="transmembrane region" description="Helical" evidence="1">
    <location>
        <begin position="135"/>
        <end position="155"/>
    </location>
</feature>
<keyword evidence="1" id="KW-0812">Transmembrane</keyword>
<dbReference type="InterPro" id="IPR046283">
    <property type="entry name" value="DUF6320"/>
</dbReference>
<reference evidence="2 3" key="1">
    <citation type="submission" date="2014-07" db="EMBL/GenBank/DDBJ databases">
        <title>Draft genome of Clostridium sulfidigenes 113A isolated from sediments associated with methane hydrate from Krishna Godavari basin.</title>
        <authorList>
            <person name="Honkalas V.S."/>
            <person name="Dabir A.P."/>
            <person name="Arora P."/>
            <person name="Dhakephalkar P.K."/>
        </authorList>
    </citation>
    <scope>NUCLEOTIDE SEQUENCE [LARGE SCALE GENOMIC DNA]</scope>
    <source>
        <strain evidence="2 3">113A</strain>
    </source>
</reference>
<evidence type="ECO:0000256" key="1">
    <source>
        <dbReference type="SAM" id="Phobius"/>
    </source>
</evidence>
<keyword evidence="1" id="KW-0472">Membrane</keyword>
<comment type="caution">
    <text evidence="2">The sequence shown here is derived from an EMBL/GenBank/DDBJ whole genome shotgun (WGS) entry which is preliminary data.</text>
</comment>
<evidence type="ECO:0000313" key="3">
    <source>
        <dbReference type="Proteomes" id="UP000028542"/>
    </source>
</evidence>
<feature type="transmembrane region" description="Helical" evidence="1">
    <location>
        <begin position="78"/>
        <end position="96"/>
    </location>
</feature>
<proteinExistence type="predicted"/>
<keyword evidence="3" id="KW-1185">Reference proteome</keyword>
<organism evidence="2 3">
    <name type="scientific">Clostridium sulfidigenes</name>
    <dbReference type="NCBI Taxonomy" id="318464"/>
    <lineage>
        <taxon>Bacteria</taxon>
        <taxon>Bacillati</taxon>
        <taxon>Bacillota</taxon>
        <taxon>Clostridia</taxon>
        <taxon>Eubacteriales</taxon>
        <taxon>Clostridiaceae</taxon>
        <taxon>Clostridium</taxon>
    </lineage>
</organism>